<proteinExistence type="inferred from homology"/>
<dbReference type="InParanoid" id="A0A1Y2GEF0"/>
<dbReference type="InterPro" id="IPR041679">
    <property type="entry name" value="DNA2/NAM7-like_C"/>
</dbReference>
<dbReference type="Pfam" id="PF13087">
    <property type="entry name" value="AAA_12"/>
    <property type="match status" value="1"/>
</dbReference>
<feature type="compositionally biased region" description="Acidic residues" evidence="6">
    <location>
        <begin position="73"/>
        <end position="84"/>
    </location>
</feature>
<keyword evidence="3 9" id="KW-0378">Hydrolase</keyword>
<dbReference type="InterPro" id="IPR027417">
    <property type="entry name" value="P-loop_NTPase"/>
</dbReference>
<keyword evidence="10" id="KW-1185">Reference proteome</keyword>
<evidence type="ECO:0000259" key="7">
    <source>
        <dbReference type="Pfam" id="PF13086"/>
    </source>
</evidence>
<dbReference type="OrthoDB" id="6513042at2759"/>
<keyword evidence="5" id="KW-0067">ATP-binding</keyword>
<dbReference type="Pfam" id="PF13086">
    <property type="entry name" value="AAA_11"/>
    <property type="match status" value="2"/>
</dbReference>
<dbReference type="SUPFAM" id="SSF52540">
    <property type="entry name" value="P-loop containing nucleoside triphosphate hydrolases"/>
    <property type="match status" value="2"/>
</dbReference>
<dbReference type="Proteomes" id="UP000193648">
    <property type="component" value="Unassembled WGS sequence"/>
</dbReference>
<dbReference type="Gene3D" id="3.40.50.300">
    <property type="entry name" value="P-loop containing nucleotide triphosphate hydrolases"/>
    <property type="match status" value="4"/>
</dbReference>
<dbReference type="InterPro" id="IPR047187">
    <property type="entry name" value="SF1_C_Upf1"/>
</dbReference>
<gene>
    <name evidence="9" type="ORF">BCR41DRAFT_388902</name>
</gene>
<dbReference type="InterPro" id="IPR050534">
    <property type="entry name" value="Coronavir_polyprotein_1ab"/>
</dbReference>
<feature type="region of interest" description="Disordered" evidence="6">
    <location>
        <begin position="38"/>
        <end position="86"/>
    </location>
</feature>
<dbReference type="GO" id="GO:0016787">
    <property type="term" value="F:hydrolase activity"/>
    <property type="evidence" value="ECO:0007669"/>
    <property type="project" value="UniProtKB-KW"/>
</dbReference>
<evidence type="ECO:0000313" key="9">
    <source>
        <dbReference type="EMBL" id="ORZ07545.1"/>
    </source>
</evidence>
<organism evidence="9 10">
    <name type="scientific">Lobosporangium transversale</name>
    <dbReference type="NCBI Taxonomy" id="64571"/>
    <lineage>
        <taxon>Eukaryota</taxon>
        <taxon>Fungi</taxon>
        <taxon>Fungi incertae sedis</taxon>
        <taxon>Mucoromycota</taxon>
        <taxon>Mortierellomycotina</taxon>
        <taxon>Mortierellomycetes</taxon>
        <taxon>Mortierellales</taxon>
        <taxon>Mortierellaceae</taxon>
        <taxon>Lobosporangium</taxon>
    </lineage>
</organism>
<accession>A0A1Y2GEF0</accession>
<dbReference type="EMBL" id="MCFF01000041">
    <property type="protein sequence ID" value="ORZ07545.1"/>
    <property type="molecule type" value="Genomic_DNA"/>
</dbReference>
<dbReference type="STRING" id="64571.A0A1Y2GEF0"/>
<evidence type="ECO:0000256" key="6">
    <source>
        <dbReference type="SAM" id="MobiDB-lite"/>
    </source>
</evidence>
<dbReference type="CDD" id="cd18808">
    <property type="entry name" value="SF1_C_Upf1"/>
    <property type="match status" value="1"/>
</dbReference>
<feature type="domain" description="DNA2/NAM7 helicase helicase" evidence="7">
    <location>
        <begin position="453"/>
        <end position="526"/>
    </location>
</feature>
<sequence>MYKYEFGIKAAKALFGKIPDDYKLCDLRRVRNKNFRDSADKGLNEDDSELNEDDNKLNEDGGELNEGDGGLNGEDDEVNGDSEDVDKSSAEDWIFIGDAEMYNRNDIVVAVITKSFGDETGSKRYIGCLSHIFRIPQSRLCQYILTFNAQISPSQNIKVLMWTIENLTSYKRVVKSLSDGDAMRSIPELFLKGPMTDASPLTDDTIDIQDGVPESMNPMQKIAISRAIQEDGDKVVLIQGPPGCGKSTVIAEIIHLLTTHDRGNAGMRVLACAQTNVAVVDLAYKYVTTKKPKDKFACVMDMKLPKITDSRKRVVLEPFTIIARYHQVVNAVLHTVIRVFGRTPTACHGSTTKDGVKNIVAADFNACVESGLIELLPQRVRTLLMFTQAAIGGSTLPPDALARMKRFVSGMRNELKLFFEPIELESLLELCSVSQHTGSSARPTPIPIYEWVKQALLDAASVVFCTINIGISLTYNRRLDSLAYIVVDEAGQALEPDVAALMCVDSCFRRLILVGDPKQLPGYCASNRGKREMMDRSLMERLQTYRLCHSTLLDVQYRMHQDICAFVSRTFYDNRLTSDKSIHNRSPVTALPAVMHIMFRGSQASQSKITKTSVVNIDEARYIVAHVINVLLPSRRKQASSAKPVTKPESGSTSYADMAAKLPQKIEARQPAEAATVSIGIICIYKPQANVIQYLVDKALPQKLSEFNIVVKTIDSFQGQECDVIYVALTRTNKINAFMVNANRVNVAISRARHHLIVVGDANLSLTGKQGASLSSYWHKLCVGRRSMVIERKHMKNVPLYEGPEHVAAMKAVAMPVTPTTVKEIIAKALAATTPIWAIHYERLKVDPEIPQGIHILEYVVQALASGDFDAGDGGRTTRPLFRKQKGASLFFVTSVCDTVCLAWTVVVHGHRQAIELLGIGDKTFIEKKVWPLLRHDIKEQPEWKLSASMSLWSSGISVDLSKDMPKSTSLLYVPADVDVPAADLLADVPENAHLLNDRDHTKLMASMRSRPIMILGGGGTGKTECMLDMIEQQLDMDTDYDNMQLYLGATDSLANWSSVRLLKRKSITEQGFRMVSFTSLPSLLTKLYMSSSAIRGRLFVDRNVFRSEYMDAMPAMVRSIGADELYDTILARMDIEAHNSTRFLRSEHKTAHKVYKSIKASRGHIDAYDLHALVKRDPQRLVAMASKIARIYLDEVQDISWTMWSVIEIMLSARTSSVVCAGDFTQRLTPGISVNGIKTLIYKHLPKSMETIRFKTNYRSDPNIISLANRIQSYTHMREHAMEPSLYSKESSNSVTLVEIQDIEHENVADVLRYIGVPSNNYRAAIVTSSSWAHRLRETLGKSHNVFSAYECKGLEFDLVVCWDLFNPSMGVKTSTLRHNMGASTLDKGNIEEDENFEIYLNHLYVTVTRARKHLIVVVPPCDRTSIMIRALGINDVVHYSEVQERGPLPEIIIPIDELSVSDDLRMAIVMRERGLLQQALNVFEQNGDAAQAGFTRALIHRKEHRLRGEDHEIQLCISECYGVIEELHQSTESVLKIEDVKLFLAQALVADKQYAEACLLYEDLEMEDELVACLIEAVESKSEDVAQLQDLVSDQAVAIWEHFKDNNRYARFVIALMLIFKSSPVDIVQSMLSHIPSKTGLIMMHNSLVEANKSVSPIWEVFRRRKSLQIGPGSEESEELTFLEWSSLRRLDGRHANKDLGYIMSAHCLPNYQSLMACLFVGPRNNMTTDILSLHIQSGAMLKVCRSLEVPLKHVAMKMSELSCPLPDFMTLHSQISEEESRMHLLAEAYKMHKLKMRGSEHQLTLFRWCAKMSGACYLSGFE</sequence>
<dbReference type="PANTHER" id="PTHR43788:SF8">
    <property type="entry name" value="DNA-BINDING PROTEIN SMUBP-2"/>
    <property type="match status" value="1"/>
</dbReference>
<dbReference type="RefSeq" id="XP_021878052.1">
    <property type="nucleotide sequence ID" value="XM_022028059.1"/>
</dbReference>
<evidence type="ECO:0000256" key="1">
    <source>
        <dbReference type="ARBA" id="ARBA00007913"/>
    </source>
</evidence>
<comment type="similarity">
    <text evidence="1">Belongs to the DNA2/NAM7 helicase family.</text>
</comment>
<dbReference type="GeneID" id="33569902"/>
<feature type="domain" description="DNA2/NAM7 helicase-like C-terminal" evidence="8">
    <location>
        <begin position="534"/>
        <end position="762"/>
    </location>
</feature>
<name>A0A1Y2GEF0_9FUNG</name>
<dbReference type="GO" id="GO:0005524">
    <property type="term" value="F:ATP binding"/>
    <property type="evidence" value="ECO:0007669"/>
    <property type="project" value="UniProtKB-KW"/>
</dbReference>
<evidence type="ECO:0000256" key="3">
    <source>
        <dbReference type="ARBA" id="ARBA00022801"/>
    </source>
</evidence>
<evidence type="ECO:0000256" key="2">
    <source>
        <dbReference type="ARBA" id="ARBA00022741"/>
    </source>
</evidence>
<keyword evidence="4" id="KW-0347">Helicase</keyword>
<feature type="domain" description="DNA2/NAM7 helicase helicase" evidence="7">
    <location>
        <begin position="216"/>
        <end position="301"/>
    </location>
</feature>
<dbReference type="InterPro" id="IPR041677">
    <property type="entry name" value="DNA2/NAM7_AAA_11"/>
</dbReference>
<dbReference type="PANTHER" id="PTHR43788">
    <property type="entry name" value="DNA2/NAM7 HELICASE FAMILY MEMBER"/>
    <property type="match status" value="1"/>
</dbReference>
<reference evidence="9 10" key="1">
    <citation type="submission" date="2016-07" db="EMBL/GenBank/DDBJ databases">
        <title>Pervasive Adenine N6-methylation of Active Genes in Fungi.</title>
        <authorList>
            <consortium name="DOE Joint Genome Institute"/>
            <person name="Mondo S.J."/>
            <person name="Dannebaum R.O."/>
            <person name="Kuo R.C."/>
            <person name="Labutti K."/>
            <person name="Haridas S."/>
            <person name="Kuo A."/>
            <person name="Salamov A."/>
            <person name="Ahrendt S.R."/>
            <person name="Lipzen A."/>
            <person name="Sullivan W."/>
            <person name="Andreopoulos W.B."/>
            <person name="Clum A."/>
            <person name="Lindquist E."/>
            <person name="Daum C."/>
            <person name="Ramamoorthy G.K."/>
            <person name="Gryganskyi A."/>
            <person name="Culley D."/>
            <person name="Magnuson J.K."/>
            <person name="James T.Y."/>
            <person name="O'Malley M.A."/>
            <person name="Stajich J.E."/>
            <person name="Spatafora J.W."/>
            <person name="Visel A."/>
            <person name="Grigoriev I.V."/>
        </authorList>
    </citation>
    <scope>NUCLEOTIDE SEQUENCE [LARGE SCALE GENOMIC DNA]</scope>
    <source>
        <strain evidence="9 10">NRRL 3116</strain>
    </source>
</reference>
<evidence type="ECO:0000259" key="8">
    <source>
        <dbReference type="Pfam" id="PF13087"/>
    </source>
</evidence>
<protein>
    <submittedName>
        <fullName evidence="9">p-loop containing nucleoside triphosphate hydrolase protein</fullName>
    </submittedName>
</protein>
<dbReference type="GO" id="GO:0004386">
    <property type="term" value="F:helicase activity"/>
    <property type="evidence" value="ECO:0007669"/>
    <property type="project" value="UniProtKB-KW"/>
</dbReference>
<keyword evidence="2" id="KW-0547">Nucleotide-binding</keyword>
<comment type="caution">
    <text evidence="9">The sequence shown here is derived from an EMBL/GenBank/DDBJ whole genome shotgun (WGS) entry which is preliminary data.</text>
</comment>
<evidence type="ECO:0000256" key="4">
    <source>
        <dbReference type="ARBA" id="ARBA00022806"/>
    </source>
</evidence>
<evidence type="ECO:0000313" key="10">
    <source>
        <dbReference type="Proteomes" id="UP000193648"/>
    </source>
</evidence>
<evidence type="ECO:0000256" key="5">
    <source>
        <dbReference type="ARBA" id="ARBA00022840"/>
    </source>
</evidence>